<organism evidence="1 2">
    <name type="scientific">Stylosanthes scabra</name>
    <dbReference type="NCBI Taxonomy" id="79078"/>
    <lineage>
        <taxon>Eukaryota</taxon>
        <taxon>Viridiplantae</taxon>
        <taxon>Streptophyta</taxon>
        <taxon>Embryophyta</taxon>
        <taxon>Tracheophyta</taxon>
        <taxon>Spermatophyta</taxon>
        <taxon>Magnoliopsida</taxon>
        <taxon>eudicotyledons</taxon>
        <taxon>Gunneridae</taxon>
        <taxon>Pentapetalae</taxon>
        <taxon>rosids</taxon>
        <taxon>fabids</taxon>
        <taxon>Fabales</taxon>
        <taxon>Fabaceae</taxon>
        <taxon>Papilionoideae</taxon>
        <taxon>50 kb inversion clade</taxon>
        <taxon>dalbergioids sensu lato</taxon>
        <taxon>Dalbergieae</taxon>
        <taxon>Pterocarpus clade</taxon>
        <taxon>Stylosanthes</taxon>
    </lineage>
</organism>
<comment type="caution">
    <text evidence="1">The sequence shown here is derived from an EMBL/GenBank/DDBJ whole genome shotgun (WGS) entry which is preliminary data.</text>
</comment>
<dbReference type="EMBL" id="JASCZI010245053">
    <property type="protein sequence ID" value="MED6214497.1"/>
    <property type="molecule type" value="Genomic_DNA"/>
</dbReference>
<accession>A0ABU6YVT3</accession>
<gene>
    <name evidence="1" type="ORF">PIB30_103594</name>
</gene>
<protein>
    <submittedName>
        <fullName evidence="1">Uncharacterized protein</fullName>
    </submittedName>
</protein>
<keyword evidence="2" id="KW-1185">Reference proteome</keyword>
<name>A0ABU6YVT3_9FABA</name>
<proteinExistence type="predicted"/>
<dbReference type="Proteomes" id="UP001341840">
    <property type="component" value="Unassembled WGS sequence"/>
</dbReference>
<evidence type="ECO:0000313" key="1">
    <source>
        <dbReference type="EMBL" id="MED6214497.1"/>
    </source>
</evidence>
<evidence type="ECO:0000313" key="2">
    <source>
        <dbReference type="Proteomes" id="UP001341840"/>
    </source>
</evidence>
<sequence>MVTEDRTGKDPKTWPDGRSESLLAERRFVGETESVIGGRLLEGWSAAPIEGRRRGSMAEGCCE</sequence>
<reference evidence="1 2" key="1">
    <citation type="journal article" date="2023" name="Plants (Basel)">
        <title>Bridging the Gap: Combining Genomics and Transcriptomics Approaches to Understand Stylosanthes scabra, an Orphan Legume from the Brazilian Caatinga.</title>
        <authorList>
            <person name="Ferreira-Neto J.R.C."/>
            <person name="da Silva M.D."/>
            <person name="Binneck E."/>
            <person name="de Melo N.F."/>
            <person name="da Silva R.H."/>
            <person name="de Melo A.L.T.M."/>
            <person name="Pandolfi V."/>
            <person name="Bustamante F.O."/>
            <person name="Brasileiro-Vidal A.C."/>
            <person name="Benko-Iseppon A.M."/>
        </authorList>
    </citation>
    <scope>NUCLEOTIDE SEQUENCE [LARGE SCALE GENOMIC DNA]</scope>
    <source>
        <tissue evidence="1">Leaves</tissue>
    </source>
</reference>
<feature type="non-terminal residue" evidence="1">
    <location>
        <position position="63"/>
    </location>
</feature>